<feature type="domain" description="Calx-beta" evidence="7">
    <location>
        <begin position="2593"/>
        <end position="2678"/>
    </location>
</feature>
<dbReference type="InterPro" id="IPR038081">
    <property type="entry name" value="CalX-like_sf"/>
</dbReference>
<name>A0ABT7QWW0_9BACT</name>
<comment type="caution">
    <text evidence="10">The sequence shown here is derived from an EMBL/GenBank/DDBJ whole genome shotgun (WGS) entry which is preliminary data.</text>
</comment>
<feature type="signal peptide" evidence="5">
    <location>
        <begin position="1"/>
        <end position="21"/>
    </location>
</feature>
<feature type="domain" description="DUF7507" evidence="9">
    <location>
        <begin position="1858"/>
        <end position="1964"/>
    </location>
</feature>
<dbReference type="Pfam" id="PF17963">
    <property type="entry name" value="Big_9"/>
    <property type="match status" value="3"/>
</dbReference>
<dbReference type="Pfam" id="PF01345">
    <property type="entry name" value="DUF11"/>
    <property type="match status" value="7"/>
</dbReference>
<dbReference type="InterPro" id="IPR055354">
    <property type="entry name" value="DUF7507"/>
</dbReference>
<protein>
    <submittedName>
        <fullName evidence="10">Tandem-95 repeat protein</fullName>
    </submittedName>
</protein>
<keyword evidence="4" id="KW-0812">Transmembrane</keyword>
<keyword evidence="11" id="KW-1185">Reference proteome</keyword>
<dbReference type="InterPro" id="IPR001434">
    <property type="entry name" value="OmcB-like_DUF11"/>
</dbReference>
<feature type="domain" description="DUF11" evidence="6">
    <location>
        <begin position="1170"/>
        <end position="1291"/>
    </location>
</feature>
<evidence type="ECO:0000256" key="5">
    <source>
        <dbReference type="SAM" id="SignalP"/>
    </source>
</evidence>
<dbReference type="Gene3D" id="2.60.40.2030">
    <property type="match status" value="2"/>
</dbReference>
<dbReference type="NCBIfam" id="TIGR04225">
    <property type="entry name" value="CshA_fibril_rpt"/>
    <property type="match status" value="1"/>
</dbReference>
<evidence type="ECO:0000259" key="6">
    <source>
        <dbReference type="Pfam" id="PF01345"/>
    </source>
</evidence>
<keyword evidence="3" id="KW-0106">Calcium</keyword>
<reference evidence="10" key="1">
    <citation type="submission" date="2023-01" db="EMBL/GenBank/DDBJ databases">
        <title>Sulfurovum sp. zt1-1 genome assembly.</title>
        <authorList>
            <person name="Wang J."/>
        </authorList>
    </citation>
    <scope>NUCLEOTIDE SEQUENCE</scope>
    <source>
        <strain evidence="10">Zt1-1</strain>
    </source>
</reference>
<sequence>MSLLNRFFVFVFILFSIQLNADPYPPAWGTNGDGAAVHFKPAPWPQKNEWKPYSRFGESINDPRTGDTSNGGTRPQNYVNIASSCTDKAEPSIYYYLYKDPTDPANDVIMFRWRVEQIANTYATGPNAGAYSNVDPWGSALWTVFFDIDGDGYRDIAAHLDGSSGAPGVAIDRIFGIYGNIPTQSIDYINDPENIKLLGHNPTAFTDGSTILNFDGNAANPTTDWSTIIAAPDTKKVWDYGTTRSSYNQDSPCQEYYIDYQIPMSMIDASSYGGPKLERDTPISMLFCTANSLNNPFQKDCAINNDWIADPNKPGPFGDYISFSKEEPYEQPIVDDIGASGCNPTVLTAKVKDVIAIVDGEAISSVSDVIFFYYRDDNGDGVANDGNEWTQIAAPAIRTSFTDWMVNWDSTELFKGQYLIGVQAIDNPTIVDDDMNASAKINRTFSYLSEAEVNASILAAGATYTDGNEIWHANPDITGVKSISLAVNTCGVAPTIEKYASIENLLAGEDVNFTIDINNSTGFDLYVSQISDVLPNGFSYKSLVSLEHNGAPITTSSAPLAGETGTISWSFDEIVPDGGQIKLIFTAQATTTSGSYTNTAYAQTSYGTILSDPIPIHVDGARISLSKTPSSYFVAPGESLVYTLGYANDSSIVVTGTELNDTLPIGVSCNTYSINGGAAIDCSGMGNTINIPLGILGAFESGSVEMNVTVDISYSSTTLLNSAILTVTAPDGSDVNKTAESKIGVDIPIAAFTLEKTSDIDFVSLNNNVEYTLTYTNYGDADAMGVMLTDTLPIGMTYISSVPSAIDNGDGTYTWDLGTVAAGSSSSVTIITEATEDALVTGVFTGENPARNNAELSWSGPAGGGSVDAYKDVGIDSETCQAFYYTDITGDVGNAGTQLLAQSSIINASTEHNVTFSTNNATEHVGTYYMEPVASTAINSADYTRFEILLNYTSSVVANVNFTVAVYDYNPADGTTILIQSGLTAGSNGNSNKTILMSVTNPYTIPAGHRILWDINATSSKVTTLSFNVNNMQNRSLLCKTAPAAMSISKTVDLANVTAGIDTAVTYTIDYANISGTDVTNVIITDILPSNVTITSSTPTVTSYVGQVATFDIGTVASGTGGQVIINAVIGAAATGTLSNFVALSSDNAEDVNDTAMTSVGPLSSMAPSLTISKTVDKTYVSAGEILTYTLKVVNTGGEATGITVTDTIPQKSYFDYVDSSIAGSTDGSGVVVPSDINTPDLSWEISSLAQGEVATLTYEMKASSSGVPVGVTILDNTAVISDNEYCTATNVSGCTSNTVSITLSGNPVLNISIVPDSDTKFPGETITCTVDYNNTGSADANNTKIVIPAPNYTMIDPASLPAGVSFDGTNNQIIYDLDILASGESGTFTFDAVIAETMPSGTTDIMAVATISASNALSDIDNARVTVNAGIDLTVDISGPVSGTYPMATVEQNVSGATTITIDDTAGFSTGDVIKIGGLYTEILSITGSTIELADAVTVNTGDSIIGSVIYNVVYRNHGDSDATDTNLTVNIPTGMEYYASEIPADANPAEGNSGNVVWNIGTVTPDQSGSYQITVFPSTRGNYTLTTHIVSNDTVDNAESNNSDEITTVFGGIKVTKSTSTPLVVQPTSATENVNYTITITNTLDINVSDVNVTDILPAGFVYHVTTNINGSLSPVTIDATYPSQPIWSGIKVPASGIVTIEFTAQIDNTVGAATYQNAVYAITGEANISVTQYDELSSTAEDVTVIDGADGLIEGYIFEDTNNNHVYDFGDVPFVGVEVNITDDSNSSRYYTVFTDSDGYFSRTVEAGNWIVDYDTNAIDAGLTLYSGHSDPTTVTVPAGGYVEDLNAYSTLVASPGFTVTKTQTSGANPVTAADQVLVYEIVVANTGNTALTSINITDTMPDGSTPALGLPTGDAGIIGILDVGESWTYTASYTVKQADINAGVDLVNVASVSTTEVPGPVEDNATTPISVPAAVLPIIANNDSNHSVDGYSGGTAIVDVTANDTLNGIAFTLGNDANITNVTDLTPYLDVDPLTGTATVPSATPAGTYSETYTICENLNQTNCDDANVTVTVLAPVIDAVDDDLRNNPINAQAGGIAGNVLTNDLLNSVQVNAGDVDISVIDDGGVNGISIDQDGNVTVPSGIAIGEYTVLYKICDKINPSNCDDANITILITQPVAEEDSQSTPINTPVSVSVLNNDHDPEYDRLVIINVDTSSSHGTVFWDENGTVIYTPENNFTGVDTFTYTISDGNGGTDTTTVVITVTDLDDLSSNSVTAVADSATTQINVSVDIPVMINDYDLQGDDFNITDINETSKLGGIVVVNPDGTVTYTPPVGFVGYDTFIYEITDEKGSVDTAIVSIRVAAILDPVPNAVADAQTTDQDIPVTISISNNDTHPNNDILTVIDATNPANGTVVIEANASITYTPNPGFSGFDTFMYTIVDENGDIATAAVTVKIVAAPDVIIGDVTVYEGEDLIFDVNLTYPYSRDINLTLGTADITALSGTDYNGTSISVTIPAGQTSVQAIIPSLEDTTYELDEYMTLAVKSVDAGSVGNYDDNGTGTIMDNDTVPNVIIGDERKIEGDILSFEVNLTNLSYEDINLTLITSDGTATTADSDYIPVTITVVIPAGSTSVLVQVPTTNDGYIESDETITLSVSTLNSGQVGDTSDTGTGIIENDDTGPTANDDIHSGQTGDPVQLDVTGNDSNGTSALDVNSVRIIDPNTGNEINELVVPGEGTWSVENGVIIFTPEEGFVGDPTPIEYIVEDSWGNYDKATITVDYPPVANDDNATGVINQVINIEILANDINTSQPFDPLSVVIVDAGVINSGKELVVEGEGIWRVEDNGTITFTPVENFAGYTTPIHYTVSEENAVGSVNTSNIAEVVIHYPAAVDDVLNTPDAPGTPQSVSVLDNDSLCFDSVELTEYCASEENLCSDLIFVTIIDPETNATTDMLVVEGEGVWMVDTKGDITFTPDSGFVGDPTPIEYQVGCSKGNTTNRATVTINYPLLVRDDERLDNDYGTVVTLNDLYNDNGDINTSSVVLHLPDGFINELPNAQMSDDNKSLIVPGEGEWIVNTDGTVMFIPEIGFEDDPTPIEYSVVDYSGTKSNFATLTVSYCDSPQKSDSGDTMSSLGMLLMALMTALSGLYFIRKEEESRGY</sequence>
<dbReference type="InterPro" id="IPR026395">
    <property type="entry name" value="CshA_fibril"/>
</dbReference>
<evidence type="ECO:0000259" key="7">
    <source>
        <dbReference type="Pfam" id="PF03160"/>
    </source>
</evidence>
<proteinExistence type="predicted"/>
<organism evidence="10 11">
    <name type="scientific">Sulfurovum zhangzhouensis</name>
    <dbReference type="NCBI Taxonomy" id="3019067"/>
    <lineage>
        <taxon>Bacteria</taxon>
        <taxon>Pseudomonadati</taxon>
        <taxon>Campylobacterota</taxon>
        <taxon>Epsilonproteobacteria</taxon>
        <taxon>Campylobacterales</taxon>
        <taxon>Sulfurovaceae</taxon>
        <taxon>Sulfurovum</taxon>
    </lineage>
</organism>
<accession>A0ABT7QWW0</accession>
<feature type="domain" description="DUF11" evidence="6">
    <location>
        <begin position="754"/>
        <end position="838"/>
    </location>
</feature>
<feature type="domain" description="DUF11" evidence="6">
    <location>
        <begin position="1629"/>
        <end position="1722"/>
    </location>
</feature>
<dbReference type="SUPFAM" id="SSF141072">
    <property type="entry name" value="CalX-like"/>
    <property type="match status" value="2"/>
</dbReference>
<evidence type="ECO:0000256" key="3">
    <source>
        <dbReference type="ARBA" id="ARBA00022837"/>
    </source>
</evidence>
<keyword evidence="1 5" id="KW-0732">Signal</keyword>
<dbReference type="Pfam" id="PF03160">
    <property type="entry name" value="Calx-beta"/>
    <property type="match status" value="2"/>
</dbReference>
<dbReference type="InterPro" id="IPR047589">
    <property type="entry name" value="DUF11_rpt"/>
</dbReference>
<dbReference type="InterPro" id="IPR013783">
    <property type="entry name" value="Ig-like_fold"/>
</dbReference>
<evidence type="ECO:0000313" key="11">
    <source>
        <dbReference type="Proteomes" id="UP001169069"/>
    </source>
</evidence>
<evidence type="ECO:0000313" key="10">
    <source>
        <dbReference type="EMBL" id="MDM5271317.1"/>
    </source>
</evidence>
<feature type="domain" description="DUF11" evidence="6">
    <location>
        <begin position="1505"/>
        <end position="1609"/>
    </location>
</feature>
<keyword evidence="2" id="KW-0677">Repeat</keyword>
<feature type="domain" description="CshA" evidence="8">
    <location>
        <begin position="2944"/>
        <end position="3001"/>
    </location>
</feature>
<evidence type="ECO:0000256" key="2">
    <source>
        <dbReference type="ARBA" id="ARBA00022737"/>
    </source>
</evidence>
<feature type="domain" description="DUF11" evidence="6">
    <location>
        <begin position="1047"/>
        <end position="1154"/>
    </location>
</feature>
<evidence type="ECO:0000256" key="4">
    <source>
        <dbReference type="SAM" id="Phobius"/>
    </source>
</evidence>
<keyword evidence="4" id="KW-1133">Transmembrane helix</keyword>
<dbReference type="NCBIfam" id="NF012211">
    <property type="entry name" value="tand_rpt_95"/>
    <property type="match status" value="3"/>
</dbReference>
<feature type="chain" id="PRO_5047217308" evidence="5">
    <location>
        <begin position="22"/>
        <end position="3162"/>
    </location>
</feature>
<dbReference type="Pfam" id="PF24346">
    <property type="entry name" value="DUF7507"/>
    <property type="match status" value="1"/>
</dbReference>
<dbReference type="Gene3D" id="2.60.40.10">
    <property type="entry name" value="Immunoglobulins"/>
    <property type="match status" value="1"/>
</dbReference>
<dbReference type="Proteomes" id="UP001169069">
    <property type="component" value="Unassembled WGS sequence"/>
</dbReference>
<feature type="transmembrane region" description="Helical" evidence="4">
    <location>
        <begin position="3133"/>
        <end position="3153"/>
    </location>
</feature>
<feature type="domain" description="DUF11" evidence="6">
    <location>
        <begin position="623"/>
        <end position="741"/>
    </location>
</feature>
<dbReference type="Pfam" id="PF19076">
    <property type="entry name" value="CshA_repeat"/>
    <property type="match status" value="3"/>
</dbReference>
<dbReference type="RefSeq" id="WP_289412687.1">
    <property type="nucleotide sequence ID" value="NZ_JAQIBD010000001.1"/>
</dbReference>
<feature type="domain" description="CshA" evidence="8">
    <location>
        <begin position="2685"/>
        <end position="2781"/>
    </location>
</feature>
<dbReference type="NCBIfam" id="TIGR01451">
    <property type="entry name" value="B_ant_repeat"/>
    <property type="match status" value="5"/>
</dbReference>
<dbReference type="EMBL" id="JAQIBD010000001">
    <property type="protein sequence ID" value="MDM5271317.1"/>
    <property type="molecule type" value="Genomic_DNA"/>
</dbReference>
<dbReference type="InterPro" id="IPR051172">
    <property type="entry name" value="Chlamydia_OmcB"/>
</dbReference>
<dbReference type="InterPro" id="IPR003644">
    <property type="entry name" value="Calx_beta"/>
</dbReference>
<evidence type="ECO:0000259" key="8">
    <source>
        <dbReference type="Pfam" id="PF19076"/>
    </source>
</evidence>
<dbReference type="Gene3D" id="2.60.40.3440">
    <property type="match status" value="3"/>
</dbReference>
<dbReference type="PANTHER" id="PTHR34819">
    <property type="entry name" value="LARGE CYSTEINE-RICH PERIPLASMIC PROTEIN OMCB"/>
    <property type="match status" value="1"/>
</dbReference>
<feature type="domain" description="Calx-beta" evidence="7">
    <location>
        <begin position="2482"/>
        <end position="2554"/>
    </location>
</feature>
<evidence type="ECO:0000259" key="9">
    <source>
        <dbReference type="Pfam" id="PF24346"/>
    </source>
</evidence>
<gene>
    <name evidence="10" type="ORF">PGH07_03930</name>
</gene>
<dbReference type="PANTHER" id="PTHR34819:SF3">
    <property type="entry name" value="CELL SURFACE PROTEIN"/>
    <property type="match status" value="1"/>
</dbReference>
<evidence type="ECO:0000256" key="1">
    <source>
        <dbReference type="ARBA" id="ARBA00022729"/>
    </source>
</evidence>
<feature type="domain" description="CshA" evidence="8">
    <location>
        <begin position="2786"/>
        <end position="2874"/>
    </location>
</feature>
<keyword evidence="4" id="KW-0472">Membrane</keyword>
<feature type="domain" description="DUF11" evidence="6">
    <location>
        <begin position="496"/>
        <end position="604"/>
    </location>
</feature>